<dbReference type="EMBL" id="CACRSQ010000007">
    <property type="protein sequence ID" value="VYT29264.1"/>
    <property type="molecule type" value="Genomic_DNA"/>
</dbReference>
<evidence type="ECO:0000313" key="1">
    <source>
        <dbReference type="EMBL" id="VYT29264.1"/>
    </source>
</evidence>
<protein>
    <submittedName>
        <fullName evidence="1">Uncharacterized protein</fullName>
    </submittedName>
</protein>
<organism evidence="1">
    <name type="scientific">Anaerostipes caccae</name>
    <dbReference type="NCBI Taxonomy" id="105841"/>
    <lineage>
        <taxon>Bacteria</taxon>
        <taxon>Bacillati</taxon>
        <taxon>Bacillota</taxon>
        <taxon>Clostridia</taxon>
        <taxon>Lachnospirales</taxon>
        <taxon>Lachnospiraceae</taxon>
        <taxon>Anaerostipes</taxon>
    </lineage>
</organism>
<sequence>MIKKRYIVIGIILFWGLCGAIHIQDLRQYPYCYAESNDGKWRLYGYIVYEGGDWTGDLYYEGNNTGDIGVIDVKINYNGDTHKYGGKIKSRVNGKGDSITKDRFINENKEKYYLVWEFGGVDIPEVILKVNWMEGKISKSAILKPELRYGGPIIRKIWVR</sequence>
<reference evidence="1" key="1">
    <citation type="submission" date="2019-11" db="EMBL/GenBank/DDBJ databases">
        <authorList>
            <person name="Feng L."/>
        </authorList>
    </citation>
    <scope>NUCLEOTIDE SEQUENCE</scope>
    <source>
        <strain evidence="1">AcaccaeLFYP115</strain>
    </source>
</reference>
<proteinExistence type="predicted"/>
<dbReference type="AlphaFoldDB" id="A0A6N2VFW1"/>
<name>A0A6N2VFW1_9FIRM</name>
<gene>
    <name evidence="1" type="ORF">ACLFYP115_02504</name>
</gene>
<dbReference type="RefSeq" id="WP_006567544.1">
    <property type="nucleotide sequence ID" value="NZ_BAABZP010000001.1"/>
</dbReference>
<accession>A0A6N2VFW1</accession>